<sequence>MANSLFIIIGKSLIIIISPSHGRRDYELAHAFDLTIFVFNRNLAS</sequence>
<dbReference type="PATRIC" id="fig|33036.3.peg.159"/>
<gene>
    <name evidence="1" type="ORF">HMPREF3200_00156</name>
</gene>
<dbReference type="EMBL" id="LRPM01000004">
    <property type="protein sequence ID" value="KWZ79298.1"/>
    <property type="molecule type" value="Genomic_DNA"/>
</dbReference>
<organism evidence="1 2">
    <name type="scientific">Anaerococcus tetradius</name>
    <dbReference type="NCBI Taxonomy" id="33036"/>
    <lineage>
        <taxon>Bacteria</taxon>
        <taxon>Bacillati</taxon>
        <taxon>Bacillota</taxon>
        <taxon>Tissierellia</taxon>
        <taxon>Tissierellales</taxon>
        <taxon>Peptoniphilaceae</taxon>
        <taxon>Anaerococcus</taxon>
    </lineage>
</organism>
<proteinExistence type="predicted"/>
<comment type="caution">
    <text evidence="1">The sequence shown here is derived from an EMBL/GenBank/DDBJ whole genome shotgun (WGS) entry which is preliminary data.</text>
</comment>
<reference evidence="2" key="1">
    <citation type="submission" date="2016-01" db="EMBL/GenBank/DDBJ databases">
        <authorList>
            <person name="Mitreva M."/>
            <person name="Pepin K.H."/>
            <person name="Mihindukulasuriya K.A."/>
            <person name="Fulton R."/>
            <person name="Fronick C."/>
            <person name="O'Laughlin M."/>
            <person name="Miner T."/>
            <person name="Herter B."/>
            <person name="Rosa B.A."/>
            <person name="Cordes M."/>
            <person name="Tomlinson C."/>
            <person name="Wollam A."/>
            <person name="Palsikar V.B."/>
            <person name="Mardis E.R."/>
            <person name="Wilson R.K."/>
        </authorList>
    </citation>
    <scope>NUCLEOTIDE SEQUENCE [LARGE SCALE GENOMIC DNA]</scope>
    <source>
        <strain evidence="2">MJR8151</strain>
    </source>
</reference>
<evidence type="ECO:0000313" key="2">
    <source>
        <dbReference type="Proteomes" id="UP000070383"/>
    </source>
</evidence>
<keyword evidence="2" id="KW-1185">Reference proteome</keyword>
<evidence type="ECO:0000313" key="1">
    <source>
        <dbReference type="EMBL" id="KWZ79298.1"/>
    </source>
</evidence>
<name>A0A133KIK5_9FIRM</name>
<protein>
    <submittedName>
        <fullName evidence="1">Uncharacterized protein</fullName>
    </submittedName>
</protein>
<dbReference type="Proteomes" id="UP000070383">
    <property type="component" value="Unassembled WGS sequence"/>
</dbReference>
<dbReference type="AlphaFoldDB" id="A0A133KIK5"/>
<accession>A0A133KIK5</accession>